<dbReference type="RefSeq" id="WP_191745743.1">
    <property type="nucleotide sequence ID" value="NZ_JACSQC010000001.1"/>
</dbReference>
<dbReference type="NCBIfam" id="TIGR01460">
    <property type="entry name" value="HAD-SF-IIA"/>
    <property type="match status" value="1"/>
</dbReference>
<keyword evidence="2" id="KW-1185">Reference proteome</keyword>
<comment type="caution">
    <text evidence="1">The sequence shown here is derived from an EMBL/GenBank/DDBJ whole genome shotgun (WGS) entry which is preliminary data.</text>
</comment>
<dbReference type="InterPro" id="IPR036412">
    <property type="entry name" value="HAD-like_sf"/>
</dbReference>
<dbReference type="PANTHER" id="PTHR19288:SF46">
    <property type="entry name" value="HALOACID DEHALOGENASE-LIKE HYDROLASE DOMAIN-CONTAINING PROTEIN 2"/>
    <property type="match status" value="1"/>
</dbReference>
<organism evidence="1 2">
    <name type="scientific">Arthrobacter pullicola</name>
    <dbReference type="NCBI Taxonomy" id="2762224"/>
    <lineage>
        <taxon>Bacteria</taxon>
        <taxon>Bacillati</taxon>
        <taxon>Actinomycetota</taxon>
        <taxon>Actinomycetes</taxon>
        <taxon>Micrococcales</taxon>
        <taxon>Micrococcaceae</taxon>
        <taxon>Arthrobacter</taxon>
    </lineage>
</organism>
<dbReference type="GO" id="GO:0016787">
    <property type="term" value="F:hydrolase activity"/>
    <property type="evidence" value="ECO:0007669"/>
    <property type="project" value="UniProtKB-KW"/>
</dbReference>
<dbReference type="SUPFAM" id="SSF56784">
    <property type="entry name" value="HAD-like"/>
    <property type="match status" value="1"/>
</dbReference>
<dbReference type="Pfam" id="PF13242">
    <property type="entry name" value="Hydrolase_like"/>
    <property type="match status" value="1"/>
</dbReference>
<dbReference type="Pfam" id="PF13344">
    <property type="entry name" value="Hydrolase_6"/>
    <property type="match status" value="1"/>
</dbReference>
<evidence type="ECO:0000313" key="2">
    <source>
        <dbReference type="Proteomes" id="UP000652763"/>
    </source>
</evidence>
<name>A0ABR8YFD8_9MICC</name>
<evidence type="ECO:0000313" key="1">
    <source>
        <dbReference type="EMBL" id="MBD8042837.1"/>
    </source>
</evidence>
<keyword evidence="1" id="KW-0378">Hydrolase</keyword>
<dbReference type="Gene3D" id="3.40.50.1000">
    <property type="entry name" value="HAD superfamily/HAD-like"/>
    <property type="match status" value="2"/>
</dbReference>
<sequence>MSNGAAAVDFQVPAEPGAEGGGSGPVRGVIFDLDGTIYRGGEPIPGARETVESLRGAGIRCVFASNNPTATAADYARRLTGMGIPVDASEVLTSGGVAAQWLLRTHPGTPVFVVGEESLIRELEKAGVRVTASGDAGVVLAAFDRTFSYEKWNTAFQALRRGAVFAATNPDTTCPVENGGLIPDCGGITAALEATSGRRVDTVIGKPSRIMADAALERLGLGAGDVLLIGDRVETDIALGRAAGIRTVLVLTGISGPDAADGGAATAVLPSVRELPALLSSWNQPAS</sequence>
<dbReference type="PANTHER" id="PTHR19288">
    <property type="entry name" value="4-NITROPHENYLPHOSPHATASE-RELATED"/>
    <property type="match status" value="1"/>
</dbReference>
<accession>A0ABR8YFD8</accession>
<dbReference type="EMBL" id="JACSQC010000001">
    <property type="protein sequence ID" value="MBD8042837.1"/>
    <property type="molecule type" value="Genomic_DNA"/>
</dbReference>
<gene>
    <name evidence="1" type="ORF">H9638_03320</name>
</gene>
<protein>
    <submittedName>
        <fullName evidence="1">HAD-IIA family hydrolase</fullName>
    </submittedName>
</protein>
<dbReference type="Proteomes" id="UP000652763">
    <property type="component" value="Unassembled WGS sequence"/>
</dbReference>
<reference evidence="1 2" key="1">
    <citation type="submission" date="2020-08" db="EMBL/GenBank/DDBJ databases">
        <title>A Genomic Blueprint of the Chicken Gut Microbiome.</title>
        <authorList>
            <person name="Gilroy R."/>
            <person name="Ravi A."/>
            <person name="Getino M."/>
            <person name="Pursley I."/>
            <person name="Horton D.L."/>
            <person name="Alikhan N.-F."/>
            <person name="Baker D."/>
            <person name="Gharbi K."/>
            <person name="Hall N."/>
            <person name="Watson M."/>
            <person name="Adriaenssens E.M."/>
            <person name="Foster-Nyarko E."/>
            <person name="Jarju S."/>
            <person name="Secka A."/>
            <person name="Antonio M."/>
            <person name="Oren A."/>
            <person name="Chaudhuri R."/>
            <person name="La Ragione R.M."/>
            <person name="Hildebrand F."/>
            <person name="Pallen M.J."/>
        </authorList>
    </citation>
    <scope>NUCLEOTIDE SEQUENCE [LARGE SCALE GENOMIC DNA]</scope>
    <source>
        <strain evidence="1 2">Sa2BUA2</strain>
    </source>
</reference>
<proteinExistence type="predicted"/>
<dbReference type="InterPro" id="IPR023214">
    <property type="entry name" value="HAD_sf"/>
</dbReference>
<dbReference type="InterPro" id="IPR006357">
    <property type="entry name" value="HAD-SF_hydro_IIA"/>
</dbReference>